<comment type="caution">
    <text evidence="3">The sequence shown here is derived from an EMBL/GenBank/DDBJ whole genome shotgun (WGS) entry which is preliminary data.</text>
</comment>
<sequence>MNNRIGPYQLAPIFYAGLVWVCVGLFGEHQTTFLILGLLFMGMGLKRVAEPTPEQKPPNDPADKAGNH</sequence>
<keyword evidence="2" id="KW-1133">Transmembrane helix</keyword>
<evidence type="ECO:0000256" key="2">
    <source>
        <dbReference type="SAM" id="Phobius"/>
    </source>
</evidence>
<keyword evidence="2" id="KW-0472">Membrane</keyword>
<evidence type="ECO:0008006" key="5">
    <source>
        <dbReference type="Google" id="ProtNLM"/>
    </source>
</evidence>
<dbReference type="Proteomes" id="UP001250698">
    <property type="component" value="Unassembled WGS sequence"/>
</dbReference>
<reference evidence="3 4" key="1">
    <citation type="submission" date="2023-10" db="EMBL/GenBank/DDBJ databases">
        <title>Hymenobacter endophyticus sp. nov., an isolate from the leaf tissues of wheat.</title>
        <authorList>
            <person name="Dai Y."/>
        </authorList>
    </citation>
    <scope>NUCLEOTIDE SEQUENCE [LARGE SCALE GENOMIC DNA]</scope>
    <source>
        <strain evidence="3 4">ZK17L-C2</strain>
    </source>
</reference>
<protein>
    <recommendedName>
        <fullName evidence="5">DMT family transporter</fullName>
    </recommendedName>
</protein>
<dbReference type="EMBL" id="JAWDJT010000009">
    <property type="protein sequence ID" value="MDU0371491.1"/>
    <property type="molecule type" value="Genomic_DNA"/>
</dbReference>
<dbReference type="RefSeq" id="WP_315998953.1">
    <property type="nucleotide sequence ID" value="NZ_JAWDJT010000009.1"/>
</dbReference>
<evidence type="ECO:0000313" key="4">
    <source>
        <dbReference type="Proteomes" id="UP001250698"/>
    </source>
</evidence>
<gene>
    <name evidence="3" type="ORF">ROI90_13870</name>
</gene>
<evidence type="ECO:0000256" key="1">
    <source>
        <dbReference type="SAM" id="MobiDB-lite"/>
    </source>
</evidence>
<accession>A0ABU3TJE4</accession>
<proteinExistence type="predicted"/>
<feature type="transmembrane region" description="Helical" evidence="2">
    <location>
        <begin position="12"/>
        <end position="40"/>
    </location>
</feature>
<keyword evidence="2" id="KW-0812">Transmembrane</keyword>
<evidence type="ECO:0000313" key="3">
    <source>
        <dbReference type="EMBL" id="MDU0371491.1"/>
    </source>
</evidence>
<name>A0ABU3TJE4_9BACT</name>
<feature type="region of interest" description="Disordered" evidence="1">
    <location>
        <begin position="49"/>
        <end position="68"/>
    </location>
</feature>
<organism evidence="3 4">
    <name type="scientific">Hymenobacter endophyticus</name>
    <dbReference type="NCBI Taxonomy" id="3076335"/>
    <lineage>
        <taxon>Bacteria</taxon>
        <taxon>Pseudomonadati</taxon>
        <taxon>Bacteroidota</taxon>
        <taxon>Cytophagia</taxon>
        <taxon>Cytophagales</taxon>
        <taxon>Hymenobacteraceae</taxon>
        <taxon>Hymenobacter</taxon>
    </lineage>
</organism>
<keyword evidence="4" id="KW-1185">Reference proteome</keyword>